<evidence type="ECO:0000256" key="1">
    <source>
        <dbReference type="SAM" id="Phobius"/>
    </source>
</evidence>
<dbReference type="EMBL" id="SMOL01000004">
    <property type="protein sequence ID" value="KAB2635702.1"/>
    <property type="molecule type" value="Genomic_DNA"/>
</dbReference>
<name>A0A5N5IB36_9ROSA</name>
<keyword evidence="1" id="KW-1133">Transmembrane helix</keyword>
<proteinExistence type="predicted"/>
<reference evidence="2 3" key="3">
    <citation type="submission" date="2019-11" db="EMBL/GenBank/DDBJ databases">
        <title>A de novo genome assembly of a pear dwarfing rootstock.</title>
        <authorList>
            <person name="Wang F."/>
            <person name="Wang J."/>
            <person name="Li S."/>
            <person name="Zhang Y."/>
            <person name="Fang M."/>
            <person name="Ma L."/>
            <person name="Zhao Y."/>
            <person name="Jiang S."/>
        </authorList>
    </citation>
    <scope>NUCLEOTIDE SEQUENCE [LARGE SCALE GENOMIC DNA]</scope>
    <source>
        <strain evidence="2">S2</strain>
        <tissue evidence="2">Leaf</tissue>
    </source>
</reference>
<evidence type="ECO:0000313" key="2">
    <source>
        <dbReference type="EMBL" id="KAB2635702.1"/>
    </source>
</evidence>
<comment type="caution">
    <text evidence="2">The sequence shown here is derived from an EMBL/GenBank/DDBJ whole genome shotgun (WGS) entry which is preliminary data.</text>
</comment>
<reference evidence="3" key="2">
    <citation type="submission" date="2019-10" db="EMBL/GenBank/DDBJ databases">
        <title>A de novo genome assembly of a pear dwarfing rootstock.</title>
        <authorList>
            <person name="Wang F."/>
            <person name="Wang J."/>
            <person name="Li S."/>
            <person name="Zhang Y."/>
            <person name="Fang M."/>
            <person name="Ma L."/>
            <person name="Zhao Y."/>
            <person name="Jiang S."/>
        </authorList>
    </citation>
    <scope>NUCLEOTIDE SEQUENCE [LARGE SCALE GENOMIC DNA]</scope>
</reference>
<keyword evidence="1" id="KW-0472">Membrane</keyword>
<keyword evidence="1" id="KW-0812">Transmembrane</keyword>
<evidence type="ECO:0000313" key="3">
    <source>
        <dbReference type="Proteomes" id="UP000327157"/>
    </source>
</evidence>
<feature type="transmembrane region" description="Helical" evidence="1">
    <location>
        <begin position="6"/>
        <end position="27"/>
    </location>
</feature>
<gene>
    <name evidence="2" type="ORF">D8674_026236</name>
</gene>
<accession>A0A5N5IB36</accession>
<keyword evidence="3" id="KW-1185">Reference proteome</keyword>
<dbReference type="Proteomes" id="UP000327157">
    <property type="component" value="Chromosome 5"/>
</dbReference>
<protein>
    <submittedName>
        <fullName evidence="2">BTB/POZ domain-containing protein NPY1-like</fullName>
    </submittedName>
</protein>
<organism evidence="2 3">
    <name type="scientific">Pyrus ussuriensis x Pyrus communis</name>
    <dbReference type="NCBI Taxonomy" id="2448454"/>
    <lineage>
        <taxon>Eukaryota</taxon>
        <taxon>Viridiplantae</taxon>
        <taxon>Streptophyta</taxon>
        <taxon>Embryophyta</taxon>
        <taxon>Tracheophyta</taxon>
        <taxon>Spermatophyta</taxon>
        <taxon>Magnoliopsida</taxon>
        <taxon>eudicotyledons</taxon>
        <taxon>Gunneridae</taxon>
        <taxon>Pentapetalae</taxon>
        <taxon>rosids</taxon>
        <taxon>fabids</taxon>
        <taxon>Rosales</taxon>
        <taxon>Rosaceae</taxon>
        <taxon>Amygdaloideae</taxon>
        <taxon>Maleae</taxon>
        <taxon>Pyrus</taxon>
    </lineage>
</organism>
<reference evidence="2 3" key="1">
    <citation type="submission" date="2019-09" db="EMBL/GenBank/DDBJ databases">
        <authorList>
            <person name="Ou C."/>
        </authorList>
    </citation>
    <scope>NUCLEOTIDE SEQUENCE [LARGE SCALE GENOMIC DNA]</scope>
    <source>
        <strain evidence="2">S2</strain>
        <tissue evidence="2">Leaf</tissue>
    </source>
</reference>
<sequence>MDASTVSFLTSINLLIIFLSTFVKLGCSWRHGNESSLKSQKHDKATLVRSEKHDGLQILLQAFNLGFICVGERFLASSQLCDPSASSDSKVNFFNGKTVTRWGIRYQLRGIPVRVFYGFRYGGNKRIQLWKWHIRTQSAPIAIPSSNKSKPNTMGVTAIVRRRERD</sequence>
<dbReference type="AlphaFoldDB" id="A0A5N5IB36"/>